<evidence type="ECO:0000313" key="2">
    <source>
        <dbReference type="EMBL" id="EXJ54974.1"/>
    </source>
</evidence>
<dbReference type="EMBL" id="AMGX01000038">
    <property type="protein sequence ID" value="EXJ54974.1"/>
    <property type="molecule type" value="Genomic_DNA"/>
</dbReference>
<name>W9W8T7_9EURO</name>
<organism evidence="2 3">
    <name type="scientific">Cladophialophora psammophila CBS 110553</name>
    <dbReference type="NCBI Taxonomy" id="1182543"/>
    <lineage>
        <taxon>Eukaryota</taxon>
        <taxon>Fungi</taxon>
        <taxon>Dikarya</taxon>
        <taxon>Ascomycota</taxon>
        <taxon>Pezizomycotina</taxon>
        <taxon>Eurotiomycetes</taxon>
        <taxon>Chaetothyriomycetidae</taxon>
        <taxon>Chaetothyriales</taxon>
        <taxon>Herpotrichiellaceae</taxon>
        <taxon>Cladophialophora</taxon>
    </lineage>
</organism>
<proteinExistence type="predicted"/>
<dbReference type="PANTHER" id="PTHR37540:SF9">
    <property type="entry name" value="ZN(2)-C6 FUNGAL-TYPE DOMAIN-CONTAINING PROTEIN"/>
    <property type="match status" value="1"/>
</dbReference>
<reference evidence="2 3" key="1">
    <citation type="submission" date="2013-03" db="EMBL/GenBank/DDBJ databases">
        <title>The Genome Sequence of Cladophialophora psammophila CBS 110553.</title>
        <authorList>
            <consortium name="The Broad Institute Genomics Platform"/>
            <person name="Cuomo C."/>
            <person name="de Hoog S."/>
            <person name="Gorbushina A."/>
            <person name="Walker B."/>
            <person name="Young S.K."/>
            <person name="Zeng Q."/>
            <person name="Gargeya S."/>
            <person name="Fitzgerald M."/>
            <person name="Haas B."/>
            <person name="Abouelleil A."/>
            <person name="Allen A.W."/>
            <person name="Alvarado L."/>
            <person name="Arachchi H.M."/>
            <person name="Berlin A.M."/>
            <person name="Chapman S.B."/>
            <person name="Gainer-Dewar J."/>
            <person name="Goldberg J."/>
            <person name="Griggs A."/>
            <person name="Gujja S."/>
            <person name="Hansen M."/>
            <person name="Howarth C."/>
            <person name="Imamovic A."/>
            <person name="Ireland A."/>
            <person name="Larimer J."/>
            <person name="McCowan C."/>
            <person name="Murphy C."/>
            <person name="Pearson M."/>
            <person name="Poon T.W."/>
            <person name="Priest M."/>
            <person name="Roberts A."/>
            <person name="Saif S."/>
            <person name="Shea T."/>
            <person name="Sisk P."/>
            <person name="Sykes S."/>
            <person name="Wortman J."/>
            <person name="Nusbaum C."/>
            <person name="Birren B."/>
        </authorList>
    </citation>
    <scope>NUCLEOTIDE SEQUENCE [LARGE SCALE GENOMIC DNA]</scope>
    <source>
        <strain evidence="2 3">CBS 110553</strain>
    </source>
</reference>
<dbReference type="RefSeq" id="XP_007751644.1">
    <property type="nucleotide sequence ID" value="XM_007753454.1"/>
</dbReference>
<dbReference type="OrthoDB" id="3502590at2759"/>
<gene>
    <name evidence="2" type="ORF">A1O5_12885</name>
</gene>
<feature type="region of interest" description="Disordered" evidence="1">
    <location>
        <begin position="36"/>
        <end position="101"/>
    </location>
</feature>
<evidence type="ECO:0008006" key="4">
    <source>
        <dbReference type="Google" id="ProtNLM"/>
    </source>
</evidence>
<comment type="caution">
    <text evidence="2">The sequence shown here is derived from an EMBL/GenBank/DDBJ whole genome shotgun (WGS) entry which is preliminary data.</text>
</comment>
<accession>W9W8T7</accession>
<dbReference type="HOGENOM" id="CLU_470889_0_0_1"/>
<sequence>MSGHRYQIHFLLPNATISALAGDASANRRALEAAKSEARSHAARVSHSSKDSKPTARRTRIPKSVRGGSAAGGLATTTSSPNSDAQGAESPPKEEEQQSSSGRIEIELENTHRLASTSALPILKFRLNGKTSGNQHPHSLSLQSTENGEEEDIEDAKRRTRAASVPVKLPKDISKSSLDPFARSALELSVPDQHLLHLYLTTVPDQIYGSTTGVVASIATHSTVGVVATNEIVVMWLLLVIESQIVSFQPTKRDRQLSILARRSLVYRLMNARLTEQESSLMDDYVLAVAIAGGCEHRMGNTKSAQYHVRAARKLLDLRGGIRSVRNITYPLGLMVANVFVENGVDGLWKTHSDLEKKMAGIWQWVRDVQIWNFNLRSDASKALRQGHRDDFESDSDSGVDPDTSNAGCLSRRARAFAPKTALCDYVDLPAGELDNAQCRFYLGALFAINNALWAFRDSDRTTNTYLKGLTTAVEMSAPSNLALRAGGAKLPSLLLILMIAHNAVDVEGRSESADTVFHVEEVFEFVEMTMMASRRSRMDVLRAMSSWLTTGVTNPSDLAFVNNAKLDIWAGEVEDRWLSDMSSSTPKTDDG</sequence>
<evidence type="ECO:0000313" key="3">
    <source>
        <dbReference type="Proteomes" id="UP000019471"/>
    </source>
</evidence>
<feature type="compositionally biased region" description="Polar residues" evidence="1">
    <location>
        <begin position="129"/>
        <end position="146"/>
    </location>
</feature>
<dbReference type="AlphaFoldDB" id="W9W8T7"/>
<dbReference type="eggNOG" id="ENOG502RP4B">
    <property type="taxonomic scope" value="Eukaryota"/>
</dbReference>
<dbReference type="GeneID" id="19197571"/>
<dbReference type="PANTHER" id="PTHR37540">
    <property type="entry name" value="TRANSCRIPTION FACTOR (ACR-2), PUTATIVE-RELATED-RELATED"/>
    <property type="match status" value="1"/>
</dbReference>
<evidence type="ECO:0000256" key="1">
    <source>
        <dbReference type="SAM" id="MobiDB-lite"/>
    </source>
</evidence>
<feature type="region of interest" description="Disordered" evidence="1">
    <location>
        <begin position="128"/>
        <end position="163"/>
    </location>
</feature>
<keyword evidence="3" id="KW-1185">Reference proteome</keyword>
<protein>
    <recommendedName>
        <fullName evidence="4">Transcription factor domain-containing protein</fullName>
    </recommendedName>
</protein>
<dbReference type="Proteomes" id="UP000019471">
    <property type="component" value="Unassembled WGS sequence"/>
</dbReference>